<name>A0A077F940_9PSED</name>
<dbReference type="OrthoDB" id="6810874at2"/>
<dbReference type="InterPro" id="IPR035900">
    <property type="entry name" value="Colicin_E_sf"/>
</dbReference>
<gene>
    <name evidence="3" type="ORF">PSAKL28_27900</name>
</gene>
<reference evidence="3 4" key="1">
    <citation type="submission" date="2014-07" db="EMBL/GenBank/DDBJ databases">
        <authorList>
            <person name="Lee K."/>
            <person name="Lim J.Y."/>
            <person name="Hwang I."/>
        </authorList>
    </citation>
    <scope>NUCLEOTIDE SEQUENCE [LARGE SCALE GENOMIC DNA]</scope>
    <source>
        <strain evidence="3 4">KL28</strain>
    </source>
</reference>
<dbReference type="Gene3D" id="1.10.1200.20">
    <property type="entry name" value="Colicin E immunity protein"/>
    <property type="match status" value="1"/>
</dbReference>
<dbReference type="Pfam" id="PF01320">
    <property type="entry name" value="Colicin_Pyocin"/>
    <property type="match status" value="1"/>
</dbReference>
<organism evidence="3 4">
    <name type="scientific">Pseudomonas alkylphenolica</name>
    <dbReference type="NCBI Taxonomy" id="237609"/>
    <lineage>
        <taxon>Bacteria</taxon>
        <taxon>Pseudomonadati</taxon>
        <taxon>Pseudomonadota</taxon>
        <taxon>Gammaproteobacteria</taxon>
        <taxon>Pseudomonadales</taxon>
        <taxon>Pseudomonadaceae</taxon>
        <taxon>Pseudomonas</taxon>
    </lineage>
</organism>
<dbReference type="CDD" id="cd16363">
    <property type="entry name" value="Col_Im_like"/>
    <property type="match status" value="1"/>
</dbReference>
<evidence type="ECO:0000313" key="4">
    <source>
        <dbReference type="Proteomes" id="UP000028931"/>
    </source>
</evidence>
<dbReference type="InterPro" id="IPR000290">
    <property type="entry name" value="Colicin_pyocin"/>
</dbReference>
<dbReference type="KEGG" id="palk:PSAKL28_27900"/>
<dbReference type="Proteomes" id="UP000028931">
    <property type="component" value="Chromosome"/>
</dbReference>
<evidence type="ECO:0000256" key="1">
    <source>
        <dbReference type="ARBA" id="ARBA00009346"/>
    </source>
</evidence>
<dbReference type="GO" id="GO:0015643">
    <property type="term" value="F:toxic substance binding"/>
    <property type="evidence" value="ECO:0007669"/>
    <property type="project" value="InterPro"/>
</dbReference>
<dbReference type="GO" id="GO:0030153">
    <property type="term" value="P:bacteriocin immunity"/>
    <property type="evidence" value="ECO:0007669"/>
    <property type="project" value="UniProtKB-KW"/>
</dbReference>
<keyword evidence="2" id="KW-0079">Bacteriocin immunity</keyword>
<dbReference type="EMBL" id="CP009048">
    <property type="protein sequence ID" value="AIL61982.1"/>
    <property type="molecule type" value="Genomic_DNA"/>
</dbReference>
<evidence type="ECO:0000256" key="2">
    <source>
        <dbReference type="ARBA" id="ARBA00023025"/>
    </source>
</evidence>
<protein>
    <submittedName>
        <fullName evidence="3">Colicin-e7 immunity protein</fullName>
    </submittedName>
</protein>
<dbReference type="RefSeq" id="WP_038611463.1">
    <property type="nucleotide sequence ID" value="NZ_CP009048.1"/>
</dbReference>
<proteinExistence type="inferred from homology"/>
<sequence>MKLKTNLADYTEQEFKALIKAIDDSGTEEERDALVEHFNKVVPHPAGSDLLYYPEDGTDESPDGVVQIIQAWCLANGLSGFKPRF</sequence>
<evidence type="ECO:0000313" key="3">
    <source>
        <dbReference type="EMBL" id="AIL61982.1"/>
    </source>
</evidence>
<dbReference type="SUPFAM" id="SSF47345">
    <property type="entry name" value="Colicin E immunity proteins"/>
    <property type="match status" value="1"/>
</dbReference>
<comment type="similarity">
    <text evidence="1">Belongs to the colicins ColE2/ColE8/ColE9 and pyocins S1/S2 family.</text>
</comment>
<accession>A0A077F940</accession>
<dbReference type="HOGENOM" id="CLU_174792_0_0_6"/>
<dbReference type="PRINTS" id="PR01299">
    <property type="entry name" value="PYOCIN"/>
</dbReference>
<dbReference type="AlphaFoldDB" id="A0A077F940"/>